<dbReference type="PANTHER" id="PTHR35811:SF1">
    <property type="entry name" value="HTH OST-TYPE DOMAIN-CONTAINING PROTEIN"/>
    <property type="match status" value="1"/>
</dbReference>
<dbReference type="CDD" id="cd11297">
    <property type="entry name" value="PIN_LabA-like_N_1"/>
    <property type="match status" value="1"/>
</dbReference>
<feature type="domain" description="NYN" evidence="1">
    <location>
        <begin position="2"/>
        <end position="130"/>
    </location>
</feature>
<dbReference type="InterPro" id="IPR021139">
    <property type="entry name" value="NYN"/>
</dbReference>
<organism evidence="2 3">
    <name type="scientific">Leminorella grimontii</name>
    <dbReference type="NCBI Taxonomy" id="82981"/>
    <lineage>
        <taxon>Bacteria</taxon>
        <taxon>Pseudomonadati</taxon>
        <taxon>Pseudomonadota</taxon>
        <taxon>Gammaproteobacteria</taxon>
        <taxon>Enterobacterales</taxon>
        <taxon>Budviciaceae</taxon>
        <taxon>Leminorella</taxon>
    </lineage>
</organism>
<protein>
    <recommendedName>
        <fullName evidence="1">NYN domain-containing protein</fullName>
    </recommendedName>
</protein>
<evidence type="ECO:0000313" key="2">
    <source>
        <dbReference type="EMBL" id="GKX57358.1"/>
    </source>
</evidence>
<dbReference type="Gene3D" id="3.40.50.1010">
    <property type="entry name" value="5'-nuclease"/>
    <property type="match status" value="1"/>
</dbReference>
<evidence type="ECO:0000259" key="1">
    <source>
        <dbReference type="Pfam" id="PF01936"/>
    </source>
</evidence>
<accession>A0AAV5N5F6</accession>
<gene>
    <name evidence="2" type="ORF">SOASR030_34700</name>
</gene>
<keyword evidence="3" id="KW-1185">Reference proteome</keyword>
<dbReference type="Pfam" id="PF01936">
    <property type="entry name" value="NYN"/>
    <property type="match status" value="1"/>
</dbReference>
<dbReference type="AlphaFoldDB" id="A0AAV5N5F6"/>
<evidence type="ECO:0000313" key="3">
    <source>
        <dbReference type="Proteomes" id="UP001058124"/>
    </source>
</evidence>
<dbReference type="GO" id="GO:0004540">
    <property type="term" value="F:RNA nuclease activity"/>
    <property type="evidence" value="ECO:0007669"/>
    <property type="project" value="InterPro"/>
</dbReference>
<dbReference type="Proteomes" id="UP001058124">
    <property type="component" value="Unassembled WGS sequence"/>
</dbReference>
<comment type="caution">
    <text evidence="2">The sequence shown here is derived from an EMBL/GenBank/DDBJ whole genome shotgun (WGS) entry which is preliminary data.</text>
</comment>
<dbReference type="EMBL" id="BRLH01000014">
    <property type="protein sequence ID" value="GKX57358.1"/>
    <property type="molecule type" value="Genomic_DNA"/>
</dbReference>
<name>A0AAV5N5F6_9GAMM</name>
<proteinExistence type="predicted"/>
<sequence>MLIDAENISSSVMPDVMALMEKLQCSHIIRAYADWTKCNLNKWQEAVINYGINPVHQPSFVSGKNSSDITLTIDAMDLMYSGQFKTFVLVTSDSDFVRLIIRLKESGSDVIGIGDSRSSPAFKFACSQFFMKERPKIKEIIPLTVEENCILNIWPNAASDWLSVSELSQHWVAAGYPSKKGRFLKMLQQYPLSFLLEKNGTCWRVKRQNSEIRIGANGSRK</sequence>
<dbReference type="PANTHER" id="PTHR35811">
    <property type="entry name" value="SLR1870 PROTEIN"/>
    <property type="match status" value="1"/>
</dbReference>
<reference evidence="2" key="1">
    <citation type="submission" date="2022-06" db="EMBL/GenBank/DDBJ databases">
        <title>Draft genome sequences of Leminorella grimontii str. JCM5902.</title>
        <authorList>
            <person name="Wakabayashi Y."/>
            <person name="Kojima K."/>
        </authorList>
    </citation>
    <scope>NUCLEOTIDE SEQUENCE</scope>
    <source>
        <strain evidence="2">JCM 5902</strain>
    </source>
</reference>